<feature type="region of interest" description="Disordered" evidence="1">
    <location>
        <begin position="389"/>
        <end position="410"/>
    </location>
</feature>
<protein>
    <submittedName>
        <fullName evidence="3">Fibronectin type-III domain-containing protein</fullName>
    </submittedName>
</protein>
<feature type="compositionally biased region" description="Basic residues" evidence="1">
    <location>
        <begin position="389"/>
        <end position="409"/>
    </location>
</feature>
<accession>A0A1I8IX84</accession>
<reference evidence="3" key="1">
    <citation type="submission" date="2016-11" db="UniProtKB">
        <authorList>
            <consortium name="WormBaseParasite"/>
        </authorList>
    </citation>
    <scope>IDENTIFICATION</scope>
</reference>
<dbReference type="SUPFAM" id="SSF52833">
    <property type="entry name" value="Thioredoxin-like"/>
    <property type="match status" value="1"/>
</dbReference>
<organism evidence="2 3">
    <name type="scientific">Macrostomum lignano</name>
    <dbReference type="NCBI Taxonomy" id="282301"/>
    <lineage>
        <taxon>Eukaryota</taxon>
        <taxon>Metazoa</taxon>
        <taxon>Spiralia</taxon>
        <taxon>Lophotrochozoa</taxon>
        <taxon>Platyhelminthes</taxon>
        <taxon>Rhabditophora</taxon>
        <taxon>Macrostomorpha</taxon>
        <taxon>Macrostomida</taxon>
        <taxon>Macrostomidae</taxon>
        <taxon>Macrostomum</taxon>
    </lineage>
</organism>
<keyword evidence="2" id="KW-1185">Reference proteome</keyword>
<evidence type="ECO:0000256" key="1">
    <source>
        <dbReference type="SAM" id="MobiDB-lite"/>
    </source>
</evidence>
<evidence type="ECO:0000313" key="3">
    <source>
        <dbReference type="WBParaSite" id="maker-uti_cns_0018551-snap-gene-0.2-mRNA-1"/>
    </source>
</evidence>
<dbReference type="InterPro" id="IPR036249">
    <property type="entry name" value="Thioredoxin-like_sf"/>
</dbReference>
<dbReference type="InterPro" id="IPR036116">
    <property type="entry name" value="FN3_sf"/>
</dbReference>
<dbReference type="AlphaFoldDB" id="A0A1I8IX84"/>
<proteinExistence type="predicted"/>
<dbReference type="SUPFAM" id="SSF49265">
    <property type="entry name" value="Fibronectin type III"/>
    <property type="match status" value="2"/>
</dbReference>
<dbReference type="InterPro" id="IPR013783">
    <property type="entry name" value="Ig-like_fold"/>
</dbReference>
<sequence>VRVPGGQLAAIREISAEFHLPDGDEAGGAGVGEVRLRWTLDDEFQGQHRPGGGAGAAPVLDAAATSAALECSERGAVVTARLEALLTRETREPIVQQVQLTTPGPPAAPQIFLDAMSDREIVVEWSEPALFGSVGVAGYQLLVNGKAAGEPLEPTHRRAALPGAAGGAVRHRDFPDSPPVPPLFISTYPNMPAVSEAPPPDFADAEAEGDALAGDLSEIPLTRPDGLDPDGGVDGLPAPDGVHSFALQWSSPAQPAERTETLAHQERSCLLQNLLPGTVYSLRLSALDSNRAVVEKSRALRAQTCAPIDTPLLRLRACNFSYIAVHWTEPRHYGDAAVAGYKETLGAGETSYTYCKGRWCQDYSFQVQAISNDPPLQQQAQRQPARHVARLPARRAAAPRRLRQRRRPGRWPGAPFLTEGVKLKQFRLICKLADTGQVIRVVGPLHPETREAEVTGLRSGTYHLQLEMAVLSAALTVQPTLTPDPPTVTVSVVGLEQRRQLEAAVCRLVNRRDRHVRRIHNIHMLPTKTLEETQLLAKYTETYNQIMDSLEDCFKSLEAYTGELVLQVSWACPQSNQEVPLSGYRVLVDGRQYGSALHQGMSSVRIKLSTDRPSHAVSMVALCESQGTQSPESNVVEVLTDPFQPMAFYCIHEVHCGEKNNGEEGGRVASRSAAAQLSRKSSSFAASWRRHSRLWPKKGCCLYQETLAVERRNFLNYYNPGFLNQFVPAPAAHVQQLPGGERQRLFPPGGPKSVTLLCFWTRWCVASIRYVKFFVRLAAELRRQFDFVAIATQRFDNAHERSALQHCIKELALETDGLTHVYAVDRVKGSNDEPMSTAEAFHIVGVPFFVAVHSEGYIAWRGRYCALDYSSFEEEMSQVLRSVKDKTRLDDQLSVENGQPAVGEFGLPG</sequence>
<dbReference type="Proteomes" id="UP000095280">
    <property type="component" value="Unplaced"/>
</dbReference>
<dbReference type="WBParaSite" id="maker-uti_cns_0018551-snap-gene-0.2-mRNA-1">
    <property type="protein sequence ID" value="maker-uti_cns_0018551-snap-gene-0.2-mRNA-1"/>
    <property type="gene ID" value="maker-uti_cns_0018551-snap-gene-0.2"/>
</dbReference>
<name>A0A1I8IX84_9PLAT</name>
<evidence type="ECO:0000313" key="2">
    <source>
        <dbReference type="Proteomes" id="UP000095280"/>
    </source>
</evidence>
<dbReference type="Gene3D" id="3.40.30.10">
    <property type="entry name" value="Glutaredoxin"/>
    <property type="match status" value="1"/>
</dbReference>
<dbReference type="Gene3D" id="2.60.40.10">
    <property type="entry name" value="Immunoglobulins"/>
    <property type="match status" value="1"/>
</dbReference>